<keyword evidence="2" id="KW-1185">Reference proteome</keyword>
<protein>
    <submittedName>
        <fullName evidence="1">Uncharacterized protein</fullName>
    </submittedName>
</protein>
<sequence length="28" mass="3221">MKQVNSKNTPNNHEISEFSSFLLEITLV</sequence>
<name>G0MRY7_CAEBE</name>
<dbReference type="HOGENOM" id="CLU_3413268_0_0_1"/>
<dbReference type="AlphaFoldDB" id="G0MRY7"/>
<proteinExistence type="predicted"/>
<accession>G0MRY7</accession>
<dbReference type="EMBL" id="GL379809">
    <property type="protein sequence ID" value="EGT42689.1"/>
    <property type="molecule type" value="Genomic_DNA"/>
</dbReference>
<organism evidence="2">
    <name type="scientific">Caenorhabditis brenneri</name>
    <name type="common">Nematode worm</name>
    <dbReference type="NCBI Taxonomy" id="135651"/>
    <lineage>
        <taxon>Eukaryota</taxon>
        <taxon>Metazoa</taxon>
        <taxon>Ecdysozoa</taxon>
        <taxon>Nematoda</taxon>
        <taxon>Chromadorea</taxon>
        <taxon>Rhabditida</taxon>
        <taxon>Rhabditina</taxon>
        <taxon>Rhabditomorpha</taxon>
        <taxon>Rhabditoidea</taxon>
        <taxon>Rhabditidae</taxon>
        <taxon>Peloderinae</taxon>
        <taxon>Caenorhabditis</taxon>
    </lineage>
</organism>
<evidence type="ECO:0000313" key="1">
    <source>
        <dbReference type="EMBL" id="EGT42689.1"/>
    </source>
</evidence>
<evidence type="ECO:0000313" key="2">
    <source>
        <dbReference type="Proteomes" id="UP000008068"/>
    </source>
</evidence>
<dbReference type="Proteomes" id="UP000008068">
    <property type="component" value="Unassembled WGS sequence"/>
</dbReference>
<gene>
    <name evidence="1" type="ORF">CAEBREN_00772</name>
</gene>
<dbReference type="InParanoid" id="G0MRY7"/>
<reference evidence="2" key="1">
    <citation type="submission" date="2011-07" db="EMBL/GenBank/DDBJ databases">
        <authorList>
            <consortium name="Caenorhabditis brenneri Sequencing and Analysis Consortium"/>
            <person name="Wilson R.K."/>
        </authorList>
    </citation>
    <scope>NUCLEOTIDE SEQUENCE [LARGE SCALE GENOMIC DNA]</scope>
    <source>
        <strain evidence="2">PB2801</strain>
    </source>
</reference>